<keyword evidence="4 5" id="KW-0326">Glycosidase</keyword>
<dbReference type="Proteomes" id="UP001596472">
    <property type="component" value="Unassembled WGS sequence"/>
</dbReference>
<dbReference type="SUPFAM" id="SSF75005">
    <property type="entry name" value="Arabinanase/levansucrase/invertase"/>
    <property type="match status" value="1"/>
</dbReference>
<accession>A0ABW2L4G6</accession>
<dbReference type="InterPro" id="IPR006710">
    <property type="entry name" value="Glyco_hydro_43"/>
</dbReference>
<dbReference type="InterPro" id="IPR023296">
    <property type="entry name" value="Glyco_hydro_beta-prop_sf"/>
</dbReference>
<evidence type="ECO:0000256" key="5">
    <source>
        <dbReference type="RuleBase" id="RU361187"/>
    </source>
</evidence>
<dbReference type="Pfam" id="PF06439">
    <property type="entry name" value="3keto-disac_hyd"/>
    <property type="match status" value="1"/>
</dbReference>
<evidence type="ECO:0000256" key="2">
    <source>
        <dbReference type="ARBA" id="ARBA00009865"/>
    </source>
</evidence>
<comment type="caution">
    <text evidence="7">The sequence shown here is derived from an EMBL/GenBank/DDBJ whole genome shotgun (WGS) entry which is preliminary data.</text>
</comment>
<organism evidence="7 8">
    <name type="scientific">Haloferula chungangensis</name>
    <dbReference type="NCBI Taxonomy" id="1048331"/>
    <lineage>
        <taxon>Bacteria</taxon>
        <taxon>Pseudomonadati</taxon>
        <taxon>Verrucomicrobiota</taxon>
        <taxon>Verrucomicrobiia</taxon>
        <taxon>Verrucomicrobiales</taxon>
        <taxon>Verrucomicrobiaceae</taxon>
        <taxon>Haloferula</taxon>
    </lineage>
</organism>
<evidence type="ECO:0000256" key="3">
    <source>
        <dbReference type="ARBA" id="ARBA00022801"/>
    </source>
</evidence>
<dbReference type="PANTHER" id="PTHR43301:SF3">
    <property type="entry name" value="ARABINAN ENDO-1,5-ALPHA-L-ARABINOSIDASE A-RELATED"/>
    <property type="match status" value="1"/>
</dbReference>
<dbReference type="EMBL" id="JBHTBS010000001">
    <property type="protein sequence ID" value="MFC7336060.1"/>
    <property type="molecule type" value="Genomic_DNA"/>
</dbReference>
<protein>
    <submittedName>
        <fullName evidence="7">Family 16 glycoside hydrolase</fullName>
    </submittedName>
</protein>
<evidence type="ECO:0000256" key="1">
    <source>
        <dbReference type="ARBA" id="ARBA00004834"/>
    </source>
</evidence>
<evidence type="ECO:0000313" key="7">
    <source>
        <dbReference type="EMBL" id="MFC7336060.1"/>
    </source>
</evidence>
<dbReference type="RefSeq" id="WP_379708798.1">
    <property type="nucleotide sequence ID" value="NZ_JBHTBS010000001.1"/>
</dbReference>
<name>A0ABW2L4G6_9BACT</name>
<evidence type="ECO:0000259" key="6">
    <source>
        <dbReference type="Pfam" id="PF06439"/>
    </source>
</evidence>
<dbReference type="PANTHER" id="PTHR43301">
    <property type="entry name" value="ARABINAN ENDO-1,5-ALPHA-L-ARABINOSIDASE"/>
    <property type="match status" value="1"/>
</dbReference>
<keyword evidence="8" id="KW-1185">Reference proteome</keyword>
<proteinExistence type="inferred from homology"/>
<dbReference type="Gene3D" id="2.60.120.560">
    <property type="entry name" value="Exo-inulinase, domain 1"/>
    <property type="match status" value="1"/>
</dbReference>
<feature type="domain" description="3-keto-alpha-glucoside-1,2-lyase/3-keto-2-hydroxy-glucal hydratase" evidence="6">
    <location>
        <begin position="325"/>
        <end position="512"/>
    </location>
</feature>
<evidence type="ECO:0000313" key="8">
    <source>
        <dbReference type="Proteomes" id="UP001596472"/>
    </source>
</evidence>
<dbReference type="InterPro" id="IPR010496">
    <property type="entry name" value="AL/BT2_dom"/>
</dbReference>
<sequence length="518" mass="58227">MPSLLSNSATIALSLVSSINTFADQLVFTSFRSNGEDGLHLAFSENGLNWKALNGDMPLLKPEVGGKLMRDPCIIQGPDGFFHMVWTTSWSDKGIGYANSKDLIHWSKQQFIPVMEHEAGARNCWAPEITWDPDGRQYVIYWATTLPGKFTETLAASEKGNNHRIYCTTTRDFKTYTPTALFYNPGFNVIDSTILRHGDSWLMITKDETHKSPAKNLHLASSDKVTGPWEKISEPFTPEKLWVEGATVSQVGEYWYVYFDCYRKHRYGAMRTTDFKHWEDVSDQLVVPEGMRHGTVVSVPDEVVARLRKLGEIPEPPAAIEPSGKTPLFNGESLDGWIEFMPKDDQGLPASQDVWSVRDGVIQCTGVPNGYIRTAKAYTNYKLHLEWRWTETPSNSGVLLHMVGKDRVWPTCVEAQLEQEKAGDFWLLTNGSIKIDGKQVGPARWVNVPKKHPSSEKPPGEWNRYDIVCDGGSIELTVNGQLQNTGTDASPSRGWICLQSEGGPIEFRNIYLEPIIRP</sequence>
<reference evidence="8" key="1">
    <citation type="journal article" date="2019" name="Int. J. Syst. Evol. Microbiol.">
        <title>The Global Catalogue of Microorganisms (GCM) 10K type strain sequencing project: providing services to taxonomists for standard genome sequencing and annotation.</title>
        <authorList>
            <consortium name="The Broad Institute Genomics Platform"/>
            <consortium name="The Broad Institute Genome Sequencing Center for Infectious Disease"/>
            <person name="Wu L."/>
            <person name="Ma J."/>
        </authorList>
    </citation>
    <scope>NUCLEOTIDE SEQUENCE [LARGE SCALE GENOMIC DNA]</scope>
    <source>
        <strain evidence="8">CGMCC 4.1467</strain>
    </source>
</reference>
<comment type="similarity">
    <text evidence="2 5">Belongs to the glycosyl hydrolase 43 family.</text>
</comment>
<dbReference type="GO" id="GO:0016787">
    <property type="term" value="F:hydrolase activity"/>
    <property type="evidence" value="ECO:0007669"/>
    <property type="project" value="UniProtKB-KW"/>
</dbReference>
<keyword evidence="3 5" id="KW-0378">Hydrolase</keyword>
<comment type="pathway">
    <text evidence="1">Glycan metabolism; L-arabinan degradation.</text>
</comment>
<gene>
    <name evidence="7" type="ORF">ACFQY0_02630</name>
</gene>
<evidence type="ECO:0000256" key="4">
    <source>
        <dbReference type="ARBA" id="ARBA00023295"/>
    </source>
</evidence>
<dbReference type="Pfam" id="PF04616">
    <property type="entry name" value="Glyco_hydro_43"/>
    <property type="match status" value="1"/>
</dbReference>
<dbReference type="CDD" id="cd08983">
    <property type="entry name" value="GH43_Bt3655-like"/>
    <property type="match status" value="1"/>
</dbReference>
<dbReference type="Gene3D" id="2.115.10.20">
    <property type="entry name" value="Glycosyl hydrolase domain, family 43"/>
    <property type="match status" value="1"/>
</dbReference>
<dbReference type="InterPro" id="IPR050727">
    <property type="entry name" value="GH43_arabinanases"/>
</dbReference>